<dbReference type="InterPro" id="IPR036322">
    <property type="entry name" value="WD40_repeat_dom_sf"/>
</dbReference>
<keyword evidence="5" id="KW-0677">Repeat</keyword>
<evidence type="ECO:0000256" key="5">
    <source>
        <dbReference type="ARBA" id="ARBA00022737"/>
    </source>
</evidence>
<dbReference type="GeneID" id="27691587"/>
<evidence type="ECO:0000256" key="7">
    <source>
        <dbReference type="ARBA" id="ARBA00025767"/>
    </source>
</evidence>
<feature type="compositionally biased region" description="Low complexity" evidence="10">
    <location>
        <begin position="206"/>
        <end position="217"/>
    </location>
</feature>
<dbReference type="SUPFAM" id="SSF50978">
    <property type="entry name" value="WD40 repeat-like"/>
    <property type="match status" value="1"/>
</dbReference>
<evidence type="ECO:0000256" key="8">
    <source>
        <dbReference type="ARBA" id="ARBA00074442"/>
    </source>
</evidence>
<evidence type="ECO:0000313" key="12">
    <source>
        <dbReference type="Proteomes" id="UP000053201"/>
    </source>
</evidence>
<evidence type="ECO:0000256" key="1">
    <source>
        <dbReference type="ARBA" id="ARBA00004604"/>
    </source>
</evidence>
<dbReference type="RefSeq" id="XP_016604309.1">
    <property type="nucleotide sequence ID" value="XM_016756577.1"/>
</dbReference>
<dbReference type="GO" id="GO:0034388">
    <property type="term" value="C:Pwp2p-containing subcomplex of 90S preribosome"/>
    <property type="evidence" value="ECO:0007669"/>
    <property type="project" value="TreeGrafter"/>
</dbReference>
<name>A0A0L0H5M5_SPIPD</name>
<feature type="region of interest" description="Disordered" evidence="10">
    <location>
        <begin position="198"/>
        <end position="219"/>
    </location>
</feature>
<dbReference type="OMA" id="DLNRATY"/>
<evidence type="ECO:0000256" key="4">
    <source>
        <dbReference type="ARBA" id="ARBA00022574"/>
    </source>
</evidence>
<dbReference type="GO" id="GO:0032040">
    <property type="term" value="C:small-subunit processome"/>
    <property type="evidence" value="ECO:0007669"/>
    <property type="project" value="TreeGrafter"/>
</dbReference>
<keyword evidence="4 9" id="KW-0853">WD repeat</keyword>
<dbReference type="STRING" id="645134.A0A0L0H5M5"/>
<dbReference type="VEuPathDB" id="FungiDB:SPPG_08420"/>
<dbReference type="InterPro" id="IPR015943">
    <property type="entry name" value="WD40/YVTN_repeat-like_dom_sf"/>
</dbReference>
<evidence type="ECO:0000256" key="6">
    <source>
        <dbReference type="ARBA" id="ARBA00023242"/>
    </source>
</evidence>
<dbReference type="Gene3D" id="2.130.10.10">
    <property type="entry name" value="YVTN repeat-like/Quinoprotein amine dehydrogenase"/>
    <property type="match status" value="1"/>
</dbReference>
<feature type="region of interest" description="Disordered" evidence="10">
    <location>
        <begin position="1"/>
        <end position="66"/>
    </location>
</feature>
<dbReference type="Pfam" id="PF00400">
    <property type="entry name" value="WD40"/>
    <property type="match status" value="4"/>
</dbReference>
<evidence type="ECO:0000313" key="11">
    <source>
        <dbReference type="EMBL" id="KNC96269.1"/>
    </source>
</evidence>
<dbReference type="InParanoid" id="A0A0L0H5M5"/>
<evidence type="ECO:0000256" key="2">
    <source>
        <dbReference type="ARBA" id="ARBA00022552"/>
    </source>
</evidence>
<accession>A0A0L0H5M5</accession>
<comment type="subcellular location">
    <subcellularLocation>
        <location evidence="1">Nucleus</location>
        <location evidence="1">Nucleolus</location>
    </subcellularLocation>
</comment>
<comment type="similarity">
    <text evidence="7">Belongs to the WD repeat UTP18 family.</text>
</comment>
<dbReference type="PANTHER" id="PTHR18359">
    <property type="entry name" value="WD-REPEAT PROTEIN-RELATED"/>
    <property type="match status" value="1"/>
</dbReference>
<dbReference type="FunCoup" id="A0A0L0H5M5">
    <property type="interactions" value="702"/>
</dbReference>
<dbReference type="AlphaFoldDB" id="A0A0L0H5M5"/>
<organism evidence="11 12">
    <name type="scientific">Spizellomyces punctatus (strain DAOM BR117)</name>
    <dbReference type="NCBI Taxonomy" id="645134"/>
    <lineage>
        <taxon>Eukaryota</taxon>
        <taxon>Fungi</taxon>
        <taxon>Fungi incertae sedis</taxon>
        <taxon>Chytridiomycota</taxon>
        <taxon>Chytridiomycota incertae sedis</taxon>
        <taxon>Chytridiomycetes</taxon>
        <taxon>Spizellomycetales</taxon>
        <taxon>Spizellomycetaceae</taxon>
        <taxon>Spizellomyces</taxon>
    </lineage>
</organism>
<protein>
    <recommendedName>
        <fullName evidence="8">U3 small nucleolar RNA-associated protein 18 homolog</fullName>
    </recommendedName>
</protein>
<dbReference type="FunFam" id="2.130.10.10:FF:000121">
    <property type="entry name" value="U3 small nucleolar RNA-associated protein 18 homolog"/>
    <property type="match status" value="1"/>
</dbReference>
<reference evidence="11 12" key="1">
    <citation type="submission" date="2009-08" db="EMBL/GenBank/DDBJ databases">
        <title>The Genome Sequence of Spizellomyces punctatus strain DAOM BR117.</title>
        <authorList>
            <consortium name="The Broad Institute Genome Sequencing Platform"/>
            <person name="Russ C."/>
            <person name="Cuomo C."/>
            <person name="Shea T."/>
            <person name="Young S.K."/>
            <person name="Zeng Q."/>
            <person name="Koehrsen M."/>
            <person name="Haas B."/>
            <person name="Borodovsky M."/>
            <person name="Guigo R."/>
            <person name="Alvarado L."/>
            <person name="Berlin A."/>
            <person name="Bochicchio J."/>
            <person name="Borenstein D."/>
            <person name="Chapman S."/>
            <person name="Chen Z."/>
            <person name="Engels R."/>
            <person name="Freedman E."/>
            <person name="Gellesch M."/>
            <person name="Goldberg J."/>
            <person name="Griggs A."/>
            <person name="Gujja S."/>
            <person name="Heiman D."/>
            <person name="Hepburn T."/>
            <person name="Howarth C."/>
            <person name="Jen D."/>
            <person name="Larson L."/>
            <person name="Lewis B."/>
            <person name="Mehta T."/>
            <person name="Park D."/>
            <person name="Pearson M."/>
            <person name="Roberts A."/>
            <person name="Saif S."/>
            <person name="Shenoy N."/>
            <person name="Sisk P."/>
            <person name="Stolte C."/>
            <person name="Sykes S."/>
            <person name="Thomson T."/>
            <person name="Walk T."/>
            <person name="White J."/>
            <person name="Yandava C."/>
            <person name="Burger G."/>
            <person name="Gray M.W."/>
            <person name="Holland P.W.H."/>
            <person name="King N."/>
            <person name="Lang F.B.F."/>
            <person name="Roger A.J."/>
            <person name="Ruiz-Trillo I."/>
            <person name="Lander E."/>
            <person name="Nusbaum C."/>
        </authorList>
    </citation>
    <scope>NUCLEOTIDE SEQUENCE [LARGE SCALE GENOMIC DNA]</scope>
    <source>
        <strain evidence="11 12">DAOM BR117</strain>
    </source>
</reference>
<dbReference type="PANTHER" id="PTHR18359:SF0">
    <property type="entry name" value="U3 SMALL NUCLEOLAR RNA-ASSOCIATED PROTEIN 18 HOMOLOG"/>
    <property type="match status" value="1"/>
</dbReference>
<evidence type="ECO:0000256" key="9">
    <source>
        <dbReference type="PROSITE-ProRule" id="PRU00221"/>
    </source>
</evidence>
<feature type="compositionally biased region" description="Acidic residues" evidence="10">
    <location>
        <begin position="144"/>
        <end position="163"/>
    </location>
</feature>
<evidence type="ECO:0000256" key="10">
    <source>
        <dbReference type="SAM" id="MobiDB-lite"/>
    </source>
</evidence>
<feature type="region of interest" description="Disordered" evidence="10">
    <location>
        <begin position="139"/>
        <end position="164"/>
    </location>
</feature>
<dbReference type="eggNOG" id="KOG2055">
    <property type="taxonomic scope" value="Eukaryota"/>
</dbReference>
<feature type="compositionally biased region" description="Polar residues" evidence="10">
    <location>
        <begin position="1"/>
        <end position="15"/>
    </location>
</feature>
<dbReference type="GO" id="GO:0006364">
    <property type="term" value="P:rRNA processing"/>
    <property type="evidence" value="ECO:0007669"/>
    <property type="project" value="UniProtKB-KW"/>
</dbReference>
<keyword evidence="2" id="KW-0698">rRNA processing</keyword>
<keyword evidence="12" id="KW-1185">Reference proteome</keyword>
<dbReference type="InterPro" id="IPR045161">
    <property type="entry name" value="Utp18"/>
</dbReference>
<sequence>MPDLETISQIRSTNKMTEKPSRKRKADDRQESLARAVRKEAPQPLRTEGENEEPKKKRKKKKKAAFTAEVSAASAAALPKDRGFVENSEQIAVVKDNEELELEELVFGGDVEGRMDEVFQKVGHEFDDIIEDEDNWLASARVDNDEEDIETKEDTIESGEEPENFGFFIDTDGKGAESDLPSQGVEKNHIDVDIEPEDELDQSKTLSASDLSSLPPAWEDDDDVPVNIVDTKRLRKLRLNYSEKVLSGREYESRLRQQYEKIHPTPQWALKPFREQKAGNSGDDLLRILRTTTSIVSTKRNNATLNPDLLEIVRLKDANQAAYSQSVVQSVKFHPKAPVLLTCGYDRTLRLFQVDGKINPKIQSVHIKDLPIHRATFTPDGKEVLLTGKRKFFYSYNIEAGVIQRIPGIRGRDEESFANSYVSPDNKHFAFLGRDGHIILVSKDTKQWVATMKMNGSVTAIDFSKDGKFLYSFGGDGEVYQWDLGSRKCIHKFYDDGCVKATTLAVSGGDEYLATGSDSGVVNLYDHKSCLSSSNPSPRKSILNLTTAITTLRFNVDSQILAMASRDKKDSLRLLHVPTQRIFKNWPTSQTPLGYVNCLDFSPGGGYLASGNDKGKVLLYRLSAYNAV</sequence>
<dbReference type="SMART" id="SM00320">
    <property type="entry name" value="WD40"/>
    <property type="match status" value="5"/>
</dbReference>
<gene>
    <name evidence="11" type="ORF">SPPG_08420</name>
</gene>
<feature type="repeat" description="WD" evidence="9">
    <location>
        <begin position="451"/>
        <end position="492"/>
    </location>
</feature>
<dbReference type="PROSITE" id="PS50082">
    <property type="entry name" value="WD_REPEATS_2"/>
    <property type="match status" value="1"/>
</dbReference>
<evidence type="ECO:0000256" key="3">
    <source>
        <dbReference type="ARBA" id="ARBA00022553"/>
    </source>
</evidence>
<dbReference type="OrthoDB" id="1935146at2759"/>
<proteinExistence type="inferred from homology"/>
<dbReference type="EMBL" id="KQ257470">
    <property type="protein sequence ID" value="KNC96269.1"/>
    <property type="molecule type" value="Genomic_DNA"/>
</dbReference>
<dbReference type="Proteomes" id="UP000053201">
    <property type="component" value="Unassembled WGS sequence"/>
</dbReference>
<keyword evidence="3" id="KW-0597">Phosphoprotein</keyword>
<keyword evidence="6" id="KW-0539">Nucleus</keyword>
<dbReference type="InterPro" id="IPR001680">
    <property type="entry name" value="WD40_rpt"/>
</dbReference>
<feature type="compositionally biased region" description="Basic and acidic residues" evidence="10">
    <location>
        <begin position="16"/>
        <end position="55"/>
    </location>
</feature>